<dbReference type="RefSeq" id="WP_154770151.1">
    <property type="nucleotide sequence ID" value="NZ_WLYK01000008.1"/>
</dbReference>
<feature type="transmembrane region" description="Helical" evidence="7">
    <location>
        <begin position="110"/>
        <end position="127"/>
    </location>
</feature>
<feature type="compositionally biased region" description="Polar residues" evidence="6">
    <location>
        <begin position="1"/>
        <end position="10"/>
    </location>
</feature>
<evidence type="ECO:0000313" key="10">
    <source>
        <dbReference type="Proteomes" id="UP000460221"/>
    </source>
</evidence>
<feature type="transmembrane region" description="Helical" evidence="7">
    <location>
        <begin position="200"/>
        <end position="217"/>
    </location>
</feature>
<dbReference type="InterPro" id="IPR035952">
    <property type="entry name" value="Rhomboid-like_sf"/>
</dbReference>
<dbReference type="GO" id="GO:0016755">
    <property type="term" value="F:aminoacyltransferase activity"/>
    <property type="evidence" value="ECO:0007669"/>
    <property type="project" value="TreeGrafter"/>
</dbReference>
<reference evidence="9 10" key="1">
    <citation type="submission" date="2019-11" db="EMBL/GenBank/DDBJ databases">
        <authorList>
            <person name="Jiang L.-Q."/>
        </authorList>
    </citation>
    <scope>NUCLEOTIDE SEQUENCE [LARGE SCALE GENOMIC DNA]</scope>
    <source>
        <strain evidence="9 10">YIM 132087</strain>
    </source>
</reference>
<gene>
    <name evidence="9" type="ORF">GIS00_19905</name>
</gene>
<feature type="transmembrane region" description="Helical" evidence="7">
    <location>
        <begin position="175"/>
        <end position="193"/>
    </location>
</feature>
<feature type="transmembrane region" description="Helical" evidence="7">
    <location>
        <begin position="436"/>
        <end position="458"/>
    </location>
</feature>
<keyword evidence="5 7" id="KW-0472">Membrane</keyword>
<protein>
    <submittedName>
        <fullName evidence="9">DUF2156 domain-containing protein</fullName>
    </submittedName>
</protein>
<keyword evidence="10" id="KW-1185">Reference proteome</keyword>
<accession>A0A7K1FPY8</accession>
<keyword evidence="3 7" id="KW-0812">Transmembrane</keyword>
<evidence type="ECO:0000256" key="7">
    <source>
        <dbReference type="SAM" id="Phobius"/>
    </source>
</evidence>
<evidence type="ECO:0000256" key="1">
    <source>
        <dbReference type="ARBA" id="ARBA00004651"/>
    </source>
</evidence>
<comment type="subcellular location">
    <subcellularLocation>
        <location evidence="1">Cell membrane</location>
        <topology evidence="1">Multi-pass membrane protein</topology>
    </subcellularLocation>
</comment>
<evidence type="ECO:0000256" key="3">
    <source>
        <dbReference type="ARBA" id="ARBA00022692"/>
    </source>
</evidence>
<feature type="transmembrane region" description="Helical" evidence="7">
    <location>
        <begin position="134"/>
        <end position="155"/>
    </location>
</feature>
<dbReference type="EMBL" id="WLYK01000008">
    <property type="protein sequence ID" value="MTD16207.1"/>
    <property type="molecule type" value="Genomic_DNA"/>
</dbReference>
<evidence type="ECO:0000256" key="6">
    <source>
        <dbReference type="SAM" id="MobiDB-lite"/>
    </source>
</evidence>
<feature type="transmembrane region" description="Helical" evidence="7">
    <location>
        <begin position="319"/>
        <end position="336"/>
    </location>
</feature>
<feature type="transmembrane region" description="Helical" evidence="7">
    <location>
        <begin position="766"/>
        <end position="788"/>
    </location>
</feature>
<proteinExistence type="predicted"/>
<feature type="transmembrane region" description="Helical" evidence="7">
    <location>
        <begin position="223"/>
        <end position="239"/>
    </location>
</feature>
<evidence type="ECO:0000256" key="4">
    <source>
        <dbReference type="ARBA" id="ARBA00022989"/>
    </source>
</evidence>
<name>A0A7K1FPY8_9ACTN</name>
<dbReference type="GO" id="GO:0005886">
    <property type="term" value="C:plasma membrane"/>
    <property type="evidence" value="ECO:0007669"/>
    <property type="project" value="UniProtKB-SubCell"/>
</dbReference>
<dbReference type="Proteomes" id="UP000460221">
    <property type="component" value="Unassembled WGS sequence"/>
</dbReference>
<feature type="region of interest" description="Disordered" evidence="6">
    <location>
        <begin position="1"/>
        <end position="25"/>
    </location>
</feature>
<dbReference type="PANTHER" id="PTHR34697">
    <property type="entry name" value="PHOSPHATIDYLGLYCEROL LYSYLTRANSFERASE"/>
    <property type="match status" value="1"/>
</dbReference>
<feature type="transmembrane region" description="Helical" evidence="7">
    <location>
        <begin position="251"/>
        <end position="272"/>
    </location>
</feature>
<dbReference type="SUPFAM" id="SSF144091">
    <property type="entry name" value="Rhomboid-like"/>
    <property type="match status" value="1"/>
</dbReference>
<dbReference type="InterPro" id="IPR051211">
    <property type="entry name" value="PG_lysyltransferase"/>
</dbReference>
<comment type="caution">
    <text evidence="9">The sequence shown here is derived from an EMBL/GenBank/DDBJ whole genome shotgun (WGS) entry which is preliminary data.</text>
</comment>
<organism evidence="9 10">
    <name type="scientific">Nakamurella alba</name>
    <dbReference type="NCBI Taxonomy" id="2665158"/>
    <lineage>
        <taxon>Bacteria</taxon>
        <taxon>Bacillati</taxon>
        <taxon>Actinomycetota</taxon>
        <taxon>Actinomycetes</taxon>
        <taxon>Nakamurellales</taxon>
        <taxon>Nakamurellaceae</taxon>
        <taxon>Nakamurella</taxon>
    </lineage>
</organism>
<sequence>MSRPLSTTGVLETPDPAAPVTAPPAGPSRFAVARTRIALVAGITGRGARRIPVTLAALALLLVAGGLTTTLWRPLPAETGTLLAHSYGTPALQDGHWWTFLTGAFLEPRPEHYLLLAVVLVVGLGAFERRAGHLRAAVALIGTQLIGTVGAAALLLPVADSSWPWAVAAAQQVDLGLTAGALGVAGAATAFLTPEWRRRVRVAAAAFLIVLLLKSGLLWDLSHLLAFTAGVLAGPALIGRRLERPTAGRPVALQVRAFVALVLTAVALANLIETMYPGIGGLFGAGVPTHAPLHGMALMIGELVVALLVADGLRRGRAAAWWLATAGTAIILVNSLVNLRGPVRIPDVLSAGAVLLLLLVYRNAWKWRTPNGFAKRWIVRGAAAVVTFGVVWMTMLFLLRAHLSPAPDMLDSLRETMSRFTFGSGPLRPTNGATRALLGAAEIAWALTLIGLLVPWLYADRGPDARPREVIGALIRQYGGGSLGWMRTWPAFTTWTSRDGQTAISYCVVGTVAIAIGDPVGREADFPAAVRDFRQFCAYAGWTPCWFAATPALVRAAEGLRSTQIGEDTVMDLRGLEFKGKSWQDIRTARNHAKRDGVRMEMGRLTEFPDELRSQIERISGEWVSQKALPEMGFTLGTVSHALDPEIRTHVALDADGVVHGITTWLPVHRDGEVVGWTLDLMRRSPGGFRPVMDFLIAESAMAFQAEGYESVSLSVAPLARRTQITGRRTVLDRTLDTMSTLLEPTYGFRSLMSFKAKFHPEFRPVYLVYAGPMDLAMISLAIGRAYLPNLDTRQAAMLLRGLRHKQPQHA</sequence>
<keyword evidence="4 7" id="KW-1133">Transmembrane helix</keyword>
<dbReference type="Gene3D" id="1.20.1540.10">
    <property type="entry name" value="Rhomboid-like"/>
    <property type="match status" value="1"/>
</dbReference>
<feature type="transmembrane region" description="Helical" evidence="7">
    <location>
        <begin position="377"/>
        <end position="399"/>
    </location>
</feature>
<dbReference type="PANTHER" id="PTHR34697:SF2">
    <property type="entry name" value="PHOSPHATIDYLGLYCEROL LYSYLTRANSFERASE"/>
    <property type="match status" value="1"/>
</dbReference>
<feature type="transmembrane region" description="Helical" evidence="7">
    <location>
        <begin position="348"/>
        <end position="365"/>
    </location>
</feature>
<feature type="transmembrane region" description="Helical" evidence="7">
    <location>
        <begin position="53"/>
        <end position="72"/>
    </location>
</feature>
<evidence type="ECO:0000259" key="8">
    <source>
        <dbReference type="Pfam" id="PF09924"/>
    </source>
</evidence>
<evidence type="ECO:0000256" key="5">
    <source>
        <dbReference type="ARBA" id="ARBA00023136"/>
    </source>
</evidence>
<feature type="transmembrane region" description="Helical" evidence="7">
    <location>
        <begin position="292"/>
        <end position="310"/>
    </location>
</feature>
<dbReference type="GO" id="GO:0055091">
    <property type="term" value="P:phospholipid homeostasis"/>
    <property type="evidence" value="ECO:0007669"/>
    <property type="project" value="TreeGrafter"/>
</dbReference>
<dbReference type="InterPro" id="IPR024320">
    <property type="entry name" value="LPG_synthase_C"/>
</dbReference>
<keyword evidence="2" id="KW-1003">Cell membrane</keyword>
<evidence type="ECO:0000256" key="2">
    <source>
        <dbReference type="ARBA" id="ARBA00022475"/>
    </source>
</evidence>
<dbReference type="AlphaFoldDB" id="A0A7K1FPY8"/>
<feature type="domain" description="Phosphatidylglycerol lysyltransferase C-terminal" evidence="8">
    <location>
        <begin position="473"/>
        <end position="770"/>
    </location>
</feature>
<dbReference type="Pfam" id="PF09924">
    <property type="entry name" value="LPG_synthase_C"/>
    <property type="match status" value="1"/>
</dbReference>
<evidence type="ECO:0000313" key="9">
    <source>
        <dbReference type="EMBL" id="MTD16207.1"/>
    </source>
</evidence>